<accession>A0ABC8TIT6</accession>
<evidence type="ECO:0000256" key="2">
    <source>
        <dbReference type="ARBA" id="ARBA00023163"/>
    </source>
</evidence>
<comment type="subcellular location">
    <subcellularLocation>
        <location evidence="1">Nucleus</location>
    </subcellularLocation>
</comment>
<evidence type="ECO:0000256" key="1">
    <source>
        <dbReference type="ARBA" id="ARBA00004123"/>
    </source>
</evidence>
<dbReference type="PANTHER" id="PTHR15052">
    <property type="entry name" value="RNA POLYMERASE III TRANSCRIPTION INITIATION FACTOR COMPLEX SUBUNIT"/>
    <property type="match status" value="1"/>
</dbReference>
<evidence type="ECO:0000313" key="4">
    <source>
        <dbReference type="EMBL" id="CAK9169296.1"/>
    </source>
</evidence>
<dbReference type="Proteomes" id="UP001642360">
    <property type="component" value="Unassembled WGS sequence"/>
</dbReference>
<sequence>MLLVQQVLMYIMRKLFVKVAKMKADQALLCRNEEPENKQSQNKGKFGDEIGVLPPKIAAMHKVGWNMKKGIERWLNYGAATGVVHQQEIDASEA</sequence>
<reference evidence="4 5" key="1">
    <citation type="submission" date="2024-02" db="EMBL/GenBank/DDBJ databases">
        <authorList>
            <person name="Vignale AGUSTIN F."/>
            <person name="Sosa J E."/>
            <person name="Modenutti C."/>
        </authorList>
    </citation>
    <scope>NUCLEOTIDE SEQUENCE [LARGE SCALE GENOMIC DNA]</scope>
</reference>
<dbReference type="AlphaFoldDB" id="A0ABC8TIT6"/>
<keyword evidence="3" id="KW-0539">Nucleus</keyword>
<gene>
    <name evidence="4" type="ORF">ILEXP_LOCUS38739</name>
</gene>
<keyword evidence="5" id="KW-1185">Reference proteome</keyword>
<dbReference type="InterPro" id="IPR052416">
    <property type="entry name" value="GTF3C_component"/>
</dbReference>
<protein>
    <submittedName>
        <fullName evidence="4">Uncharacterized protein</fullName>
    </submittedName>
</protein>
<organism evidence="4 5">
    <name type="scientific">Ilex paraguariensis</name>
    <name type="common">yerba mate</name>
    <dbReference type="NCBI Taxonomy" id="185542"/>
    <lineage>
        <taxon>Eukaryota</taxon>
        <taxon>Viridiplantae</taxon>
        <taxon>Streptophyta</taxon>
        <taxon>Embryophyta</taxon>
        <taxon>Tracheophyta</taxon>
        <taxon>Spermatophyta</taxon>
        <taxon>Magnoliopsida</taxon>
        <taxon>eudicotyledons</taxon>
        <taxon>Gunneridae</taxon>
        <taxon>Pentapetalae</taxon>
        <taxon>asterids</taxon>
        <taxon>campanulids</taxon>
        <taxon>Aquifoliales</taxon>
        <taxon>Aquifoliaceae</taxon>
        <taxon>Ilex</taxon>
    </lineage>
</organism>
<keyword evidence="2" id="KW-0804">Transcription</keyword>
<dbReference type="EMBL" id="CAUOFW020005280">
    <property type="protein sequence ID" value="CAK9169296.1"/>
    <property type="molecule type" value="Genomic_DNA"/>
</dbReference>
<evidence type="ECO:0000256" key="3">
    <source>
        <dbReference type="ARBA" id="ARBA00023242"/>
    </source>
</evidence>
<name>A0ABC8TIT6_9AQUA</name>
<proteinExistence type="predicted"/>
<comment type="caution">
    <text evidence="4">The sequence shown here is derived from an EMBL/GenBank/DDBJ whole genome shotgun (WGS) entry which is preliminary data.</text>
</comment>
<evidence type="ECO:0000313" key="5">
    <source>
        <dbReference type="Proteomes" id="UP001642360"/>
    </source>
</evidence>
<dbReference type="PANTHER" id="PTHR15052:SF2">
    <property type="entry name" value="GENERAL TRANSCRIPTION FACTOR 3C POLYPEPTIDE 2"/>
    <property type="match status" value="1"/>
</dbReference>
<dbReference type="GO" id="GO:0005634">
    <property type="term" value="C:nucleus"/>
    <property type="evidence" value="ECO:0007669"/>
    <property type="project" value="UniProtKB-SubCell"/>
</dbReference>